<reference evidence="1" key="1">
    <citation type="submission" date="2021-06" db="EMBL/GenBank/DDBJ databases">
        <authorList>
            <person name="Kallberg Y."/>
            <person name="Tangrot J."/>
            <person name="Rosling A."/>
        </authorList>
    </citation>
    <scope>NUCLEOTIDE SEQUENCE</scope>
    <source>
        <strain evidence="1">MA461A</strain>
    </source>
</reference>
<sequence>KFLEDLAKVANIRSYIVSQTNYESSITISSPDEDMGMLQGTTEMAHRSKGESKYHTPINKGIDIAKNEVFRIATNNVITNNKEANTKVKITTTKSIEIKGTGGTNLIPFLKQMRDETMVQEIQNFYE</sequence>
<name>A0ACA9S4I4_9GLOM</name>
<proteinExistence type="predicted"/>
<evidence type="ECO:0000313" key="2">
    <source>
        <dbReference type="Proteomes" id="UP000789920"/>
    </source>
</evidence>
<keyword evidence="2" id="KW-1185">Reference proteome</keyword>
<dbReference type="Proteomes" id="UP000789920">
    <property type="component" value="Unassembled WGS sequence"/>
</dbReference>
<accession>A0ACA9S4I4</accession>
<feature type="non-terminal residue" evidence="1">
    <location>
        <position position="1"/>
    </location>
</feature>
<dbReference type="EMBL" id="CAJVQC010088286">
    <property type="protein sequence ID" value="CAG8824000.1"/>
    <property type="molecule type" value="Genomic_DNA"/>
</dbReference>
<gene>
    <name evidence="1" type="ORF">RPERSI_LOCUS26147</name>
</gene>
<protein>
    <submittedName>
        <fullName evidence="1">27655_t:CDS:1</fullName>
    </submittedName>
</protein>
<evidence type="ECO:0000313" key="1">
    <source>
        <dbReference type="EMBL" id="CAG8824000.1"/>
    </source>
</evidence>
<organism evidence="1 2">
    <name type="scientific">Racocetra persica</name>
    <dbReference type="NCBI Taxonomy" id="160502"/>
    <lineage>
        <taxon>Eukaryota</taxon>
        <taxon>Fungi</taxon>
        <taxon>Fungi incertae sedis</taxon>
        <taxon>Mucoromycota</taxon>
        <taxon>Glomeromycotina</taxon>
        <taxon>Glomeromycetes</taxon>
        <taxon>Diversisporales</taxon>
        <taxon>Gigasporaceae</taxon>
        <taxon>Racocetra</taxon>
    </lineage>
</organism>
<comment type="caution">
    <text evidence="1">The sequence shown here is derived from an EMBL/GenBank/DDBJ whole genome shotgun (WGS) entry which is preliminary data.</text>
</comment>